<protein>
    <submittedName>
        <fullName evidence="3">Uncharacterized protein</fullName>
    </submittedName>
</protein>
<feature type="compositionally biased region" description="Acidic residues" evidence="1">
    <location>
        <begin position="110"/>
        <end position="122"/>
    </location>
</feature>
<reference evidence="3 4" key="1">
    <citation type="submission" date="2024-01" db="EMBL/GenBank/DDBJ databases">
        <authorList>
            <person name="Alioto T."/>
            <person name="Alioto T."/>
            <person name="Gomez Garrido J."/>
        </authorList>
    </citation>
    <scope>NUCLEOTIDE SEQUENCE [LARGE SCALE GENOMIC DNA]</scope>
</reference>
<keyword evidence="2" id="KW-0732">Signal</keyword>
<evidence type="ECO:0000313" key="3">
    <source>
        <dbReference type="EMBL" id="CAK6969553.1"/>
    </source>
</evidence>
<evidence type="ECO:0000256" key="2">
    <source>
        <dbReference type="SAM" id="SignalP"/>
    </source>
</evidence>
<proteinExistence type="predicted"/>
<feature type="chain" id="PRO_5043897963" evidence="2">
    <location>
        <begin position="22"/>
        <end position="122"/>
    </location>
</feature>
<keyword evidence="4" id="KW-1185">Reference proteome</keyword>
<feature type="signal peptide" evidence="2">
    <location>
        <begin position="1"/>
        <end position="21"/>
    </location>
</feature>
<organism evidence="3 4">
    <name type="scientific">Scomber scombrus</name>
    <name type="common">Atlantic mackerel</name>
    <name type="synonym">Scomber vernalis</name>
    <dbReference type="NCBI Taxonomy" id="13677"/>
    <lineage>
        <taxon>Eukaryota</taxon>
        <taxon>Metazoa</taxon>
        <taxon>Chordata</taxon>
        <taxon>Craniata</taxon>
        <taxon>Vertebrata</taxon>
        <taxon>Euteleostomi</taxon>
        <taxon>Actinopterygii</taxon>
        <taxon>Neopterygii</taxon>
        <taxon>Teleostei</taxon>
        <taxon>Neoteleostei</taxon>
        <taxon>Acanthomorphata</taxon>
        <taxon>Pelagiaria</taxon>
        <taxon>Scombriformes</taxon>
        <taxon>Scombridae</taxon>
        <taxon>Scomber</taxon>
    </lineage>
</organism>
<gene>
    <name evidence="3" type="ORF">FSCOSCO3_A016528</name>
</gene>
<name>A0AAV1PD60_SCOSC</name>
<dbReference type="AlphaFoldDB" id="A0AAV1PD60"/>
<accession>A0AAV1PD60</accession>
<evidence type="ECO:0000313" key="4">
    <source>
        <dbReference type="Proteomes" id="UP001314229"/>
    </source>
</evidence>
<comment type="caution">
    <text evidence="3">The sequence shown here is derived from an EMBL/GenBank/DDBJ whole genome shotgun (WGS) entry which is preliminary data.</text>
</comment>
<dbReference type="EMBL" id="CAWUFR010000137">
    <property type="protein sequence ID" value="CAK6969553.1"/>
    <property type="molecule type" value="Genomic_DNA"/>
</dbReference>
<feature type="region of interest" description="Disordered" evidence="1">
    <location>
        <begin position="74"/>
        <end position="122"/>
    </location>
</feature>
<sequence length="122" mass="13861">MTLSFFTHWGLLLIHASSLKGGDEDLDRLGVGVLRGGVAGGIFLRMTILRSCTTSQVQGEILRGLLEELEEISRKELQDLGEEERDEREEEEKEEEELGEEERDQRGEEGKEEEELGEEERG</sequence>
<feature type="compositionally biased region" description="Acidic residues" evidence="1">
    <location>
        <begin position="79"/>
        <end position="102"/>
    </location>
</feature>
<evidence type="ECO:0000256" key="1">
    <source>
        <dbReference type="SAM" id="MobiDB-lite"/>
    </source>
</evidence>
<dbReference type="Proteomes" id="UP001314229">
    <property type="component" value="Unassembled WGS sequence"/>
</dbReference>